<reference evidence="2 3" key="1">
    <citation type="journal article" date="2013" name="Int. J. Syst. Evol. Microbiol.">
        <title>Kordia antarctica sp. nov., isolated from Antarctic seawater.</title>
        <authorList>
            <person name="Baek K."/>
            <person name="Choi A."/>
            <person name="Kang I."/>
            <person name="Lee K."/>
            <person name="Cho J.C."/>
        </authorList>
    </citation>
    <scope>NUCLEOTIDE SEQUENCE [LARGE SCALE GENOMIC DNA]</scope>
    <source>
        <strain evidence="2 3">IMCC3317</strain>
    </source>
</reference>
<gene>
    <name evidence="2" type="ORF">IMCC3317_19620</name>
</gene>
<accession>A0A7L4ZJL0</accession>
<keyword evidence="1" id="KW-1133">Transmembrane helix</keyword>
<evidence type="ECO:0000256" key="1">
    <source>
        <dbReference type="SAM" id="Phobius"/>
    </source>
</evidence>
<keyword evidence="1" id="KW-0472">Membrane</keyword>
<protein>
    <submittedName>
        <fullName evidence="2">Uncharacterized protein</fullName>
    </submittedName>
</protein>
<dbReference type="KEGG" id="kan:IMCC3317_19620"/>
<dbReference type="EMBL" id="CP019288">
    <property type="protein sequence ID" value="QHI36599.1"/>
    <property type="molecule type" value="Genomic_DNA"/>
</dbReference>
<sequence length="71" mass="8584">MYQIMIKLSFLVKKIVRNSQALKKAYKRYLFGIIFMLTVITVPLFHPETFFCLRFISYQKNLKIELHEIII</sequence>
<organism evidence="2 3">
    <name type="scientific">Kordia antarctica</name>
    <dbReference type="NCBI Taxonomy" id="1218801"/>
    <lineage>
        <taxon>Bacteria</taxon>
        <taxon>Pseudomonadati</taxon>
        <taxon>Bacteroidota</taxon>
        <taxon>Flavobacteriia</taxon>
        <taxon>Flavobacteriales</taxon>
        <taxon>Flavobacteriaceae</taxon>
        <taxon>Kordia</taxon>
    </lineage>
</organism>
<dbReference type="AlphaFoldDB" id="A0A7L4ZJL0"/>
<keyword evidence="3" id="KW-1185">Reference proteome</keyword>
<evidence type="ECO:0000313" key="3">
    <source>
        <dbReference type="Proteomes" id="UP000464657"/>
    </source>
</evidence>
<keyword evidence="1" id="KW-0812">Transmembrane</keyword>
<proteinExistence type="predicted"/>
<name>A0A7L4ZJL0_9FLAO</name>
<feature type="transmembrane region" description="Helical" evidence="1">
    <location>
        <begin position="29"/>
        <end position="46"/>
    </location>
</feature>
<dbReference type="Proteomes" id="UP000464657">
    <property type="component" value="Chromosome"/>
</dbReference>
<evidence type="ECO:0000313" key="2">
    <source>
        <dbReference type="EMBL" id="QHI36599.1"/>
    </source>
</evidence>